<reference evidence="1" key="1">
    <citation type="submission" date="2021-06" db="EMBL/GenBank/DDBJ databases">
        <authorList>
            <person name="Kallberg Y."/>
            <person name="Tangrot J."/>
            <person name="Rosling A."/>
        </authorList>
    </citation>
    <scope>NUCLEOTIDE SEQUENCE</scope>
    <source>
        <strain evidence="1">MA461A</strain>
    </source>
</reference>
<name>A0ACA9Q3C1_9GLOM</name>
<feature type="non-terminal residue" evidence="1">
    <location>
        <position position="1"/>
    </location>
</feature>
<proteinExistence type="predicted"/>
<keyword evidence="2" id="KW-1185">Reference proteome</keyword>
<accession>A0ACA9Q3C1</accession>
<organism evidence="1 2">
    <name type="scientific">Racocetra persica</name>
    <dbReference type="NCBI Taxonomy" id="160502"/>
    <lineage>
        <taxon>Eukaryota</taxon>
        <taxon>Fungi</taxon>
        <taxon>Fungi incertae sedis</taxon>
        <taxon>Mucoromycota</taxon>
        <taxon>Glomeromycotina</taxon>
        <taxon>Glomeromycetes</taxon>
        <taxon>Diversisporales</taxon>
        <taxon>Gigasporaceae</taxon>
        <taxon>Racocetra</taxon>
    </lineage>
</organism>
<comment type="caution">
    <text evidence="1">The sequence shown here is derived from an EMBL/GenBank/DDBJ whole genome shotgun (WGS) entry which is preliminary data.</text>
</comment>
<evidence type="ECO:0000313" key="1">
    <source>
        <dbReference type="EMBL" id="CAG8731490.1"/>
    </source>
</evidence>
<sequence>KKYLHKALKGSHEDIVLEDDKEYNQIDIKQAELDKLTIYPNIDIDNY</sequence>
<evidence type="ECO:0000313" key="2">
    <source>
        <dbReference type="Proteomes" id="UP000789920"/>
    </source>
</evidence>
<dbReference type="Proteomes" id="UP000789920">
    <property type="component" value="Unassembled WGS sequence"/>
</dbReference>
<gene>
    <name evidence="1" type="ORF">RPERSI_LOCUS12206</name>
</gene>
<protein>
    <submittedName>
        <fullName evidence="1">36413_t:CDS:1</fullName>
    </submittedName>
</protein>
<dbReference type="EMBL" id="CAJVQC010025925">
    <property type="protein sequence ID" value="CAG8731490.1"/>
    <property type="molecule type" value="Genomic_DNA"/>
</dbReference>